<proteinExistence type="predicted"/>
<evidence type="ECO:0000313" key="4">
    <source>
        <dbReference type="Proteomes" id="UP000823749"/>
    </source>
</evidence>
<gene>
    <name evidence="3" type="ORF">RHGRI_015438</name>
</gene>
<keyword evidence="2" id="KW-0472">Membrane</keyword>
<keyword evidence="2" id="KW-0812">Transmembrane</keyword>
<feature type="transmembrane region" description="Helical" evidence="2">
    <location>
        <begin position="110"/>
        <end position="129"/>
    </location>
</feature>
<evidence type="ECO:0000313" key="3">
    <source>
        <dbReference type="EMBL" id="KAG5550467.1"/>
    </source>
</evidence>
<dbReference type="Proteomes" id="UP000823749">
    <property type="component" value="Chromosome 5"/>
</dbReference>
<reference evidence="3" key="1">
    <citation type="submission" date="2020-08" db="EMBL/GenBank/DDBJ databases">
        <title>Plant Genome Project.</title>
        <authorList>
            <person name="Zhang R.-G."/>
        </authorList>
    </citation>
    <scope>NUCLEOTIDE SEQUENCE</scope>
    <source>
        <strain evidence="3">WSP0</strain>
        <tissue evidence="3">Leaf</tissue>
    </source>
</reference>
<evidence type="ECO:0000256" key="2">
    <source>
        <dbReference type="SAM" id="Phobius"/>
    </source>
</evidence>
<accession>A0AAV6KE49</accession>
<sequence length="223" mass="25597">MIRMASAVIRSPLFISSQNKSENMKVFTRLLLTTTSSVVPSYSNSHIPFTAVKTRLMSTVTTDGYQAEPSEVHNKLDKSGFGVRAPSCQDQSDNGNAMYYKSYGKSGFSFLNNYVIVISIRWFLFFFWLSPKKEKKKKRGASDDGVTANWKDSENSERPTIKECNRTLDEMQLLDMSDPLYAVACSIFCESKAHREQWMLLREKPKEVIKNWIEMNGKKLRML</sequence>
<evidence type="ECO:0000256" key="1">
    <source>
        <dbReference type="SAM" id="MobiDB-lite"/>
    </source>
</evidence>
<organism evidence="3 4">
    <name type="scientific">Rhododendron griersonianum</name>
    <dbReference type="NCBI Taxonomy" id="479676"/>
    <lineage>
        <taxon>Eukaryota</taxon>
        <taxon>Viridiplantae</taxon>
        <taxon>Streptophyta</taxon>
        <taxon>Embryophyta</taxon>
        <taxon>Tracheophyta</taxon>
        <taxon>Spermatophyta</taxon>
        <taxon>Magnoliopsida</taxon>
        <taxon>eudicotyledons</taxon>
        <taxon>Gunneridae</taxon>
        <taxon>Pentapetalae</taxon>
        <taxon>asterids</taxon>
        <taxon>Ericales</taxon>
        <taxon>Ericaceae</taxon>
        <taxon>Ericoideae</taxon>
        <taxon>Rhodoreae</taxon>
        <taxon>Rhododendron</taxon>
    </lineage>
</organism>
<keyword evidence="4" id="KW-1185">Reference proteome</keyword>
<comment type="caution">
    <text evidence="3">The sequence shown here is derived from an EMBL/GenBank/DDBJ whole genome shotgun (WGS) entry which is preliminary data.</text>
</comment>
<name>A0AAV6KE49_9ERIC</name>
<protein>
    <submittedName>
        <fullName evidence="3">Uncharacterized protein</fullName>
    </submittedName>
</protein>
<dbReference type="EMBL" id="JACTNZ010000005">
    <property type="protein sequence ID" value="KAG5550467.1"/>
    <property type="molecule type" value="Genomic_DNA"/>
</dbReference>
<keyword evidence="2" id="KW-1133">Transmembrane helix</keyword>
<feature type="region of interest" description="Disordered" evidence="1">
    <location>
        <begin position="137"/>
        <end position="157"/>
    </location>
</feature>
<dbReference type="AlphaFoldDB" id="A0AAV6KE49"/>